<dbReference type="EMBL" id="JABFAI010000058">
    <property type="protein sequence ID" value="KAF4958043.1"/>
    <property type="molecule type" value="Genomic_DNA"/>
</dbReference>
<dbReference type="Proteomes" id="UP000604273">
    <property type="component" value="Unassembled WGS sequence"/>
</dbReference>
<gene>
    <name evidence="1" type="ORF">FGADI_2673</name>
</gene>
<dbReference type="AlphaFoldDB" id="A0A8H4THM7"/>
<proteinExistence type="predicted"/>
<sequence length="167" mass="19318">MEQTSDQENGPGPDPSIRVLTPISYSVKLFFQHKIWVNYTAEHGTKKAIKMAFDAYAGPDDSQWSEYKKAPFSNFFFIYSNWCDVKKLVVETLMLVNPFQQSRPELALATVEWLKKIKPIILKDLAKLRGEELDTAWEEMVSLFDAISCRLMCEQDEMDVYLMAEDC</sequence>
<evidence type="ECO:0000313" key="2">
    <source>
        <dbReference type="Proteomes" id="UP000604273"/>
    </source>
</evidence>
<reference evidence="1" key="1">
    <citation type="journal article" date="2020" name="BMC Genomics">
        <title>Correction to: Identification and distribution of gene clusters required for synthesis of sphingolipid metabolism inhibitors in diverse species of the filamentous fungus Fusarium.</title>
        <authorList>
            <person name="Kim H.S."/>
            <person name="Lohmar J.M."/>
            <person name="Busman M."/>
            <person name="Brown D.W."/>
            <person name="Naumann T.A."/>
            <person name="Divon H.H."/>
            <person name="Lysoe E."/>
            <person name="Uhlig S."/>
            <person name="Proctor R.H."/>
        </authorList>
    </citation>
    <scope>NUCLEOTIDE SEQUENCE</scope>
    <source>
        <strain evidence="1">NRRL 45417</strain>
    </source>
</reference>
<protein>
    <submittedName>
        <fullName evidence="1">Uncharacterized protein</fullName>
    </submittedName>
</protein>
<comment type="caution">
    <text evidence="1">The sequence shown here is derived from an EMBL/GenBank/DDBJ whole genome shotgun (WGS) entry which is preliminary data.</text>
</comment>
<accession>A0A8H4THM7</accession>
<keyword evidence="2" id="KW-1185">Reference proteome</keyword>
<reference evidence="1" key="2">
    <citation type="submission" date="2020-05" db="EMBL/GenBank/DDBJ databases">
        <authorList>
            <person name="Kim H.-S."/>
            <person name="Proctor R.H."/>
            <person name="Brown D.W."/>
        </authorList>
    </citation>
    <scope>NUCLEOTIDE SEQUENCE</scope>
    <source>
        <strain evidence="1">NRRL 45417</strain>
    </source>
</reference>
<organism evidence="1 2">
    <name type="scientific">Fusarium gaditjirri</name>
    <dbReference type="NCBI Taxonomy" id="282569"/>
    <lineage>
        <taxon>Eukaryota</taxon>
        <taxon>Fungi</taxon>
        <taxon>Dikarya</taxon>
        <taxon>Ascomycota</taxon>
        <taxon>Pezizomycotina</taxon>
        <taxon>Sordariomycetes</taxon>
        <taxon>Hypocreomycetidae</taxon>
        <taxon>Hypocreales</taxon>
        <taxon>Nectriaceae</taxon>
        <taxon>Fusarium</taxon>
        <taxon>Fusarium nisikadoi species complex</taxon>
    </lineage>
</organism>
<name>A0A8H4THM7_9HYPO</name>
<evidence type="ECO:0000313" key="1">
    <source>
        <dbReference type="EMBL" id="KAF4958043.1"/>
    </source>
</evidence>